<reference evidence="4" key="1">
    <citation type="journal article" date="2019" name="Int. J. Syst. Evol. Microbiol.">
        <title>The Global Catalogue of Microorganisms (GCM) 10K type strain sequencing project: providing services to taxonomists for standard genome sequencing and annotation.</title>
        <authorList>
            <consortium name="The Broad Institute Genomics Platform"/>
            <consortium name="The Broad Institute Genome Sequencing Center for Infectious Disease"/>
            <person name="Wu L."/>
            <person name="Ma J."/>
        </authorList>
    </citation>
    <scope>NUCLEOTIDE SEQUENCE [LARGE SCALE GENOMIC DNA]</scope>
    <source>
        <strain evidence="4">S1</strain>
    </source>
</reference>
<protein>
    <submittedName>
        <fullName evidence="3">Amidase domain-containing protein</fullName>
    </submittedName>
</protein>
<feature type="compositionally biased region" description="Polar residues" evidence="1">
    <location>
        <begin position="48"/>
        <end position="57"/>
    </location>
</feature>
<accession>A0ABW4C768</accession>
<feature type="compositionally biased region" description="Basic and acidic residues" evidence="1">
    <location>
        <begin position="199"/>
        <end position="261"/>
    </location>
</feature>
<dbReference type="EMBL" id="JBHTNU010000002">
    <property type="protein sequence ID" value="MFD1425943.1"/>
    <property type="molecule type" value="Genomic_DNA"/>
</dbReference>
<gene>
    <name evidence="3" type="ORF">ACFQ4Y_03205</name>
</gene>
<feature type="compositionally biased region" description="Acidic residues" evidence="1">
    <location>
        <begin position="293"/>
        <end position="316"/>
    </location>
</feature>
<feature type="compositionally biased region" description="Low complexity" evidence="1">
    <location>
        <begin position="279"/>
        <end position="289"/>
    </location>
</feature>
<evidence type="ECO:0000259" key="2">
    <source>
        <dbReference type="Pfam" id="PF12671"/>
    </source>
</evidence>
<dbReference type="InterPro" id="IPR024301">
    <property type="entry name" value="Amidase_6"/>
</dbReference>
<feature type="region of interest" description="Disordered" evidence="1">
    <location>
        <begin position="162"/>
        <end position="335"/>
    </location>
</feature>
<comment type="caution">
    <text evidence="3">The sequence shown here is derived from an EMBL/GenBank/DDBJ whole genome shotgun (WGS) entry which is preliminary data.</text>
</comment>
<name>A0ABW4C768_9BACL</name>
<sequence>MDEKRKNRKRGSKAKVVWISGITATALVVGSLAYAGAFESDKKPTADKPSNTQSTQVAADDGPDMEKMADMPDQELVDHISYYDEITDSKEEIVQKNQKAVYIVKKNSGNSSAKPNLDDKKFRDEVKAAATNLDQLTPQQRQEITQFVTDVGKYENKLNNQRIRELTEKGKSKGLTKDERMELINLQPIKNPGHVLKPQSDKGIEKPEKEQPEKEQPEKQPGDQPDKEQLPEKQPGDKPDKEQPEKQPGDKPDKEQPEKQPGDQPDPEQPGDRPDPEQPGDNPDQEQPPVEQPGEEPDEEQPPAEQPGEEPDEEQPPAEQPKDEQNQLETEKNGYDRKKAVDYAYKWWNQRNNKEYGYYSRVNGNCDACWYDCTNFVSQVIKTGGIKEKKGRYDWYDYWFYDDKQPGLSWAVAHSFYKHMDEVRKAQNAEDISQLKAGDILSVDFEGDGSIDHSVVVTKIKNNRIYATYHSNDNKDKEITDWLSVYKVRAFKMGTVKN</sequence>
<organism evidence="3 4">
    <name type="scientific">Kroppenstedtia sanguinis</name>
    <dbReference type="NCBI Taxonomy" id="1380684"/>
    <lineage>
        <taxon>Bacteria</taxon>
        <taxon>Bacillati</taxon>
        <taxon>Bacillota</taxon>
        <taxon>Bacilli</taxon>
        <taxon>Bacillales</taxon>
        <taxon>Thermoactinomycetaceae</taxon>
        <taxon>Kroppenstedtia</taxon>
    </lineage>
</organism>
<dbReference type="PANTHER" id="PTHR40032">
    <property type="entry name" value="EXPORTED PROTEIN-RELATED"/>
    <property type="match status" value="1"/>
</dbReference>
<dbReference type="Pfam" id="PF12671">
    <property type="entry name" value="Amidase_6"/>
    <property type="match status" value="1"/>
</dbReference>
<evidence type="ECO:0000313" key="4">
    <source>
        <dbReference type="Proteomes" id="UP001597282"/>
    </source>
</evidence>
<evidence type="ECO:0000256" key="1">
    <source>
        <dbReference type="SAM" id="MobiDB-lite"/>
    </source>
</evidence>
<feature type="compositionally biased region" description="Basic and acidic residues" evidence="1">
    <location>
        <begin position="162"/>
        <end position="182"/>
    </location>
</feature>
<dbReference type="RefSeq" id="WP_380162946.1">
    <property type="nucleotide sequence ID" value="NZ_JBHTNU010000002.1"/>
</dbReference>
<dbReference type="PANTHER" id="PTHR40032:SF1">
    <property type="entry name" value="EXPORTED PROTEIN"/>
    <property type="match status" value="1"/>
</dbReference>
<keyword evidence="4" id="KW-1185">Reference proteome</keyword>
<feature type="domain" description="Putative amidase" evidence="2">
    <location>
        <begin position="335"/>
        <end position="480"/>
    </location>
</feature>
<feature type="region of interest" description="Disordered" evidence="1">
    <location>
        <begin position="40"/>
        <end position="69"/>
    </location>
</feature>
<evidence type="ECO:0000313" key="3">
    <source>
        <dbReference type="EMBL" id="MFD1425943.1"/>
    </source>
</evidence>
<proteinExistence type="predicted"/>
<feature type="compositionally biased region" description="Basic and acidic residues" evidence="1">
    <location>
        <begin position="320"/>
        <end position="335"/>
    </location>
</feature>
<dbReference type="Proteomes" id="UP001597282">
    <property type="component" value="Unassembled WGS sequence"/>
</dbReference>